<dbReference type="InterPro" id="IPR001680">
    <property type="entry name" value="WD40_rpt"/>
</dbReference>
<keyword evidence="8" id="KW-1185">Reference proteome</keyword>
<keyword evidence="2" id="KW-0547">Nucleotide-binding</keyword>
<keyword evidence="3" id="KW-0067">ATP-binding</keyword>
<organism evidence="7 8">
    <name type="scientific">Nonomuraea mangrovi</name>
    <dbReference type="NCBI Taxonomy" id="2316207"/>
    <lineage>
        <taxon>Bacteria</taxon>
        <taxon>Bacillati</taxon>
        <taxon>Actinomycetota</taxon>
        <taxon>Actinomycetes</taxon>
        <taxon>Streptosporangiales</taxon>
        <taxon>Streptosporangiaceae</taxon>
        <taxon>Nonomuraea</taxon>
    </lineage>
</organism>
<dbReference type="SUPFAM" id="SSF56112">
    <property type="entry name" value="Protein kinase-like (PK-like)"/>
    <property type="match status" value="1"/>
</dbReference>
<dbReference type="SUPFAM" id="SSF50969">
    <property type="entry name" value="YVTN repeat-like/Quinoprotein amine dehydrogenase"/>
    <property type="match status" value="1"/>
</dbReference>
<dbReference type="PROSITE" id="PS50082">
    <property type="entry name" value="WD_REPEATS_2"/>
    <property type="match status" value="1"/>
</dbReference>
<dbReference type="PANTHER" id="PTHR45832">
    <property type="entry name" value="SERINE/THREONINE-PROTEIN KINASE SAMKA-RELATED-RELATED"/>
    <property type="match status" value="1"/>
</dbReference>
<dbReference type="SMART" id="SM00320">
    <property type="entry name" value="WD40"/>
    <property type="match status" value="5"/>
</dbReference>
<protein>
    <submittedName>
        <fullName evidence="7">WD40 repeat domain-containing serine/threonine protein kinase</fullName>
    </submittedName>
</protein>
<keyword evidence="7" id="KW-0418">Kinase</keyword>
<comment type="caution">
    <text evidence="7">The sequence shown here is derived from an EMBL/GenBank/DDBJ whole genome shotgun (WGS) entry which is preliminary data.</text>
</comment>
<keyword evidence="5" id="KW-1133">Transmembrane helix</keyword>
<proteinExistence type="inferred from homology"/>
<feature type="repeat" description="WD" evidence="4">
    <location>
        <begin position="576"/>
        <end position="617"/>
    </location>
</feature>
<dbReference type="Proteomes" id="UP001597368">
    <property type="component" value="Unassembled WGS sequence"/>
</dbReference>
<dbReference type="RefSeq" id="WP_379573602.1">
    <property type="nucleotide sequence ID" value="NZ_JBHUFV010000033.1"/>
</dbReference>
<evidence type="ECO:0000256" key="4">
    <source>
        <dbReference type="PROSITE-ProRule" id="PRU00221"/>
    </source>
</evidence>
<dbReference type="InterPro" id="IPR051931">
    <property type="entry name" value="PAK3-like"/>
</dbReference>
<feature type="transmembrane region" description="Helical" evidence="5">
    <location>
        <begin position="451"/>
        <end position="471"/>
    </location>
</feature>
<dbReference type="InterPro" id="IPR015943">
    <property type="entry name" value="WD40/YVTN_repeat-like_dom_sf"/>
</dbReference>
<dbReference type="InterPro" id="IPR011009">
    <property type="entry name" value="Kinase-like_dom_sf"/>
</dbReference>
<dbReference type="CDD" id="cd14014">
    <property type="entry name" value="STKc_PknB_like"/>
    <property type="match status" value="1"/>
</dbReference>
<dbReference type="PROSITE" id="PS00108">
    <property type="entry name" value="PROTEIN_KINASE_ST"/>
    <property type="match status" value="1"/>
</dbReference>
<evidence type="ECO:0000313" key="8">
    <source>
        <dbReference type="Proteomes" id="UP001597368"/>
    </source>
</evidence>
<dbReference type="InterPro" id="IPR008271">
    <property type="entry name" value="Ser/Thr_kinase_AS"/>
</dbReference>
<evidence type="ECO:0000256" key="5">
    <source>
        <dbReference type="SAM" id="Phobius"/>
    </source>
</evidence>
<evidence type="ECO:0000313" key="7">
    <source>
        <dbReference type="EMBL" id="MFD1933563.1"/>
    </source>
</evidence>
<name>A0ABW4SVB2_9ACTN</name>
<dbReference type="Gene3D" id="1.10.510.10">
    <property type="entry name" value="Transferase(Phosphotransferase) domain 1"/>
    <property type="match status" value="1"/>
</dbReference>
<feature type="domain" description="Protein kinase" evidence="6">
    <location>
        <begin position="16"/>
        <end position="257"/>
    </location>
</feature>
<dbReference type="InterPro" id="IPR000719">
    <property type="entry name" value="Prot_kinase_dom"/>
</dbReference>
<dbReference type="InterPro" id="IPR011044">
    <property type="entry name" value="Quino_amine_DH_bsu"/>
</dbReference>
<dbReference type="InterPro" id="IPR049052">
    <property type="entry name" value="nSTAND1"/>
</dbReference>
<sequence>MGEALIDGDPQRLGGYWLAGRVGAGGQGIVYEGYDAQGERVAIKVLRGDPSTQPRLAKEAVAARRVPAFCTARVLDADLEGPRPYIVSEYVEGPSLRQAARLFRGDELHRLATAIATALTAIHDAGVVHRDLKPDNVLLGPDGPRVIDFGVARTLEMSLTSAQLLAGTPGYMAPEAFSGERVGMPADVFAWGATVLFAATGEDPFSADSLGAVMHRVLSHEPDLSALAGPLHALVAAALAKDPRQRPTSRELLLALVSGDGLDTARLLAQGAGSAAAVGAHAAGPAHDPALGTLAEDAYTALGPAERELVPELFLRLVTVTDQGDLTVRQAARAELPADIEPVLDRFAYLVSGGDPVRLLRPALPLAWPRLRAWIQADRDGLAVHRRIASAAGSWASGGRREADLFQGSVLDDAQRWAAAGRRNITLTPAERDFLEAGAALARRRGRRVRAISVALAVLLVLALAAGGLALRQSRELAAQRDVAESGRLAALADSVRGKDPVLGMLLGVAAHRIADTPQARAAMDHGLTSAATRSFRDPATTAGRALSPDGRRLFSESDGQVRVWDTRTGRRTAAFRHQSGTFLSMAVSPSGRTIAIATEEGGVRLWNAATGAALKPRLKLFDGAGDSDFGLSYSRSEDVVVMSMGQGLTFWNTRTGTRGTAPTLGGLRAVTPDGKAAVYTFMDKVLRQPLPRGKAVTLWRTCRSCYDMALSPDGATVVAGREGDQDMVVYDTRTGKQEDSVYFMGWAGGTLSWSRDGRFVAALGASRLQVWRADDRETVFEQPVPPGAAELAFDPDLRTLRYLVGDTVVSVDFGAKPPAGPRGDLLSPGGRHLLSGSKVRDLVTGRSTAMPVEGSSETVFNRGGSALAMIRDSSVVVHDVATGRRLSEVPLGEESGRFLAFSPDGTRLAVATEKHVLVVDPTTGRRLWGRAVETVERVVFTPDGRRLGADTRFFDAATGSPTPFQPLGANVRDLTVSGAGDFYGWPDGSARLAYWRQGTAEPSSAPLRDLPLSRPELMFSADGVFVAAGDTDGVTVYDLASGVAVATMADAEAGQVRFSGDRLLAIVDGRLVEHPLDPAAVAAKVCARAGRSLSAEEWAAYVPGLPYREVCSK</sequence>
<keyword evidence="5" id="KW-0472">Membrane</keyword>
<dbReference type="PANTHER" id="PTHR45832:SF22">
    <property type="entry name" value="SERINE_THREONINE-PROTEIN KINASE SAMKA-RELATED"/>
    <property type="match status" value="1"/>
</dbReference>
<evidence type="ECO:0000256" key="2">
    <source>
        <dbReference type="ARBA" id="ARBA00022741"/>
    </source>
</evidence>
<keyword evidence="7" id="KW-0723">Serine/threonine-protein kinase</keyword>
<keyword evidence="5" id="KW-0812">Transmembrane</keyword>
<dbReference type="Pfam" id="PF00069">
    <property type="entry name" value="Pkinase"/>
    <property type="match status" value="1"/>
</dbReference>
<dbReference type="Pfam" id="PF00400">
    <property type="entry name" value="WD40"/>
    <property type="match status" value="1"/>
</dbReference>
<evidence type="ECO:0000256" key="3">
    <source>
        <dbReference type="ARBA" id="ARBA00022840"/>
    </source>
</evidence>
<dbReference type="PROSITE" id="PS50011">
    <property type="entry name" value="PROTEIN_KINASE_DOM"/>
    <property type="match status" value="1"/>
</dbReference>
<dbReference type="Gene3D" id="3.30.200.20">
    <property type="entry name" value="Phosphorylase Kinase, domain 1"/>
    <property type="match status" value="1"/>
</dbReference>
<dbReference type="SUPFAM" id="SSF82171">
    <property type="entry name" value="DPP6 N-terminal domain-like"/>
    <property type="match status" value="1"/>
</dbReference>
<evidence type="ECO:0000256" key="1">
    <source>
        <dbReference type="ARBA" id="ARBA00008874"/>
    </source>
</evidence>
<accession>A0ABW4SVB2</accession>
<dbReference type="Gene3D" id="2.130.10.10">
    <property type="entry name" value="YVTN repeat-like/Quinoprotein amine dehydrogenase"/>
    <property type="match status" value="3"/>
</dbReference>
<dbReference type="GO" id="GO:0004674">
    <property type="term" value="F:protein serine/threonine kinase activity"/>
    <property type="evidence" value="ECO:0007669"/>
    <property type="project" value="UniProtKB-KW"/>
</dbReference>
<keyword evidence="7" id="KW-0808">Transferase</keyword>
<dbReference type="SMART" id="SM00220">
    <property type="entry name" value="S_TKc"/>
    <property type="match status" value="1"/>
</dbReference>
<dbReference type="EMBL" id="JBHUFV010000033">
    <property type="protein sequence ID" value="MFD1933563.1"/>
    <property type="molecule type" value="Genomic_DNA"/>
</dbReference>
<evidence type="ECO:0000259" key="6">
    <source>
        <dbReference type="PROSITE" id="PS50011"/>
    </source>
</evidence>
<comment type="similarity">
    <text evidence="1">Belongs to the protein kinase superfamily. STE Ser/Thr protein kinase family. STE20 subfamily.</text>
</comment>
<gene>
    <name evidence="7" type="ORF">ACFSKW_19065</name>
</gene>
<dbReference type="Pfam" id="PF20703">
    <property type="entry name" value="nSTAND1"/>
    <property type="match status" value="1"/>
</dbReference>
<keyword evidence="4" id="KW-0853">WD repeat</keyword>
<reference evidence="8" key="1">
    <citation type="journal article" date="2019" name="Int. J. Syst. Evol. Microbiol.">
        <title>The Global Catalogue of Microorganisms (GCM) 10K type strain sequencing project: providing services to taxonomists for standard genome sequencing and annotation.</title>
        <authorList>
            <consortium name="The Broad Institute Genomics Platform"/>
            <consortium name="The Broad Institute Genome Sequencing Center for Infectious Disease"/>
            <person name="Wu L."/>
            <person name="Ma J."/>
        </authorList>
    </citation>
    <scope>NUCLEOTIDE SEQUENCE [LARGE SCALE GENOMIC DNA]</scope>
    <source>
        <strain evidence="8">ICMP 6774ER</strain>
    </source>
</reference>